<evidence type="ECO:0000259" key="2">
    <source>
        <dbReference type="PROSITE" id="PS50914"/>
    </source>
</evidence>
<sequence length="101" mass="11219">MNQTIDLRADTSVPTGTFADSNPPQVSAVEHSVRAALRRCGRRPIMELRCDFSVSAGDHVTVTLSGRLPSFYLNQLAQELVRRVPGVDQVCNRVRVDFPHD</sequence>
<evidence type="ECO:0000256" key="1">
    <source>
        <dbReference type="SAM" id="MobiDB-lite"/>
    </source>
</evidence>
<dbReference type="InterPro" id="IPR007055">
    <property type="entry name" value="BON_dom"/>
</dbReference>
<feature type="compositionally biased region" description="Polar residues" evidence="1">
    <location>
        <begin position="12"/>
        <end position="25"/>
    </location>
</feature>
<dbReference type="Pfam" id="PF04972">
    <property type="entry name" value="BON"/>
    <property type="match status" value="1"/>
</dbReference>
<gene>
    <name evidence="3" type="ORF">Poly21_38220</name>
</gene>
<dbReference type="EMBL" id="SJPU01000002">
    <property type="protein sequence ID" value="TWU16617.1"/>
    <property type="molecule type" value="Genomic_DNA"/>
</dbReference>
<dbReference type="AlphaFoldDB" id="A0A5C6BY77"/>
<keyword evidence="4" id="KW-1185">Reference proteome</keyword>
<reference evidence="3 4" key="1">
    <citation type="journal article" date="2020" name="Antonie Van Leeuwenhoek">
        <title>Rhodopirellula heiligendammensis sp. nov., Rhodopirellula pilleata sp. nov., and Rhodopirellula solitaria sp. nov. isolated from natural or artificial marine surfaces in Northern Germany and California, USA, and emended description of the genus Rhodopirellula.</title>
        <authorList>
            <person name="Kallscheuer N."/>
            <person name="Wiegand S."/>
            <person name="Jogler M."/>
            <person name="Boedeker C."/>
            <person name="Peeters S.H."/>
            <person name="Rast P."/>
            <person name="Heuer A."/>
            <person name="Jetten M.S.M."/>
            <person name="Rohde M."/>
            <person name="Jogler C."/>
        </authorList>
    </citation>
    <scope>NUCLEOTIDE SEQUENCE [LARGE SCALE GENOMIC DNA]</scope>
    <source>
        <strain evidence="3 4">Poly21</strain>
    </source>
</reference>
<dbReference type="Proteomes" id="UP000319908">
    <property type="component" value="Unassembled WGS sequence"/>
</dbReference>
<protein>
    <submittedName>
        <fullName evidence="3">BON domain protein</fullName>
    </submittedName>
</protein>
<dbReference type="RefSeq" id="WP_302119427.1">
    <property type="nucleotide sequence ID" value="NZ_SJPU01000002.1"/>
</dbReference>
<feature type="region of interest" description="Disordered" evidence="1">
    <location>
        <begin position="1"/>
        <end position="25"/>
    </location>
</feature>
<organism evidence="3 4">
    <name type="scientific">Allorhodopirellula heiligendammensis</name>
    <dbReference type="NCBI Taxonomy" id="2714739"/>
    <lineage>
        <taxon>Bacteria</taxon>
        <taxon>Pseudomonadati</taxon>
        <taxon>Planctomycetota</taxon>
        <taxon>Planctomycetia</taxon>
        <taxon>Pirellulales</taxon>
        <taxon>Pirellulaceae</taxon>
        <taxon>Allorhodopirellula</taxon>
    </lineage>
</organism>
<comment type="caution">
    <text evidence="3">The sequence shown here is derived from an EMBL/GenBank/DDBJ whole genome shotgun (WGS) entry which is preliminary data.</text>
</comment>
<name>A0A5C6BY77_9BACT</name>
<dbReference type="PROSITE" id="PS50914">
    <property type="entry name" value="BON"/>
    <property type="match status" value="1"/>
</dbReference>
<dbReference type="Gene3D" id="3.30.1340.30">
    <property type="match status" value="1"/>
</dbReference>
<accession>A0A5C6BY77</accession>
<evidence type="ECO:0000313" key="4">
    <source>
        <dbReference type="Proteomes" id="UP000319908"/>
    </source>
</evidence>
<proteinExistence type="predicted"/>
<evidence type="ECO:0000313" key="3">
    <source>
        <dbReference type="EMBL" id="TWU16617.1"/>
    </source>
</evidence>
<feature type="domain" description="BON" evidence="2">
    <location>
        <begin position="25"/>
        <end position="98"/>
    </location>
</feature>